<dbReference type="EMBL" id="HBIX01020834">
    <property type="protein sequence ID" value="CAE0721881.1"/>
    <property type="molecule type" value="Transcribed_RNA"/>
</dbReference>
<dbReference type="GO" id="GO:0046872">
    <property type="term" value="F:metal ion binding"/>
    <property type="evidence" value="ECO:0007669"/>
    <property type="project" value="InterPro"/>
</dbReference>
<dbReference type="SMART" id="SM01127">
    <property type="entry name" value="DDHD"/>
    <property type="match status" value="1"/>
</dbReference>
<dbReference type="PANTHER" id="PTHR23509">
    <property type="entry name" value="PA-PL1 PHOSPHOLIPASE FAMILY"/>
    <property type="match status" value="1"/>
</dbReference>
<dbReference type="InterPro" id="IPR058055">
    <property type="entry name" value="PA-PLA1"/>
</dbReference>
<organism evidence="2">
    <name type="scientific">Pseudo-nitzschia australis</name>
    <dbReference type="NCBI Taxonomy" id="44445"/>
    <lineage>
        <taxon>Eukaryota</taxon>
        <taxon>Sar</taxon>
        <taxon>Stramenopiles</taxon>
        <taxon>Ochrophyta</taxon>
        <taxon>Bacillariophyta</taxon>
        <taxon>Bacillariophyceae</taxon>
        <taxon>Bacillariophycidae</taxon>
        <taxon>Bacillariales</taxon>
        <taxon>Bacillariaceae</taxon>
        <taxon>Pseudo-nitzschia</taxon>
    </lineage>
</organism>
<sequence>MVTWEAIEDLGVLPTRVWLSRPKLEDENAVNQEKWEPLRKGDCFTLNKQTKPYHPVLIENGRATADAENGIISANFVARSPREMVSCTWFVVKEERNDKHTSDIKPLLEPMPIEHSERVENLYQRAIYAASTYGDGIEPILKETLGLDDKYYIQVRQERSHYVMRKIPQNVISRSLQGSFKLQRGYGSYISEGEQEEDMLGPLNHVVFVVHGIGEAWFSKDKASSMVEQMDQLRLSFQKRQIADWKQKCEAAKKKLQPPPDPPNRVEFLPILWYHKVHNKSSAMTKSLMSVTLNTIPALRSIANDVVLDVLLYMTPNYCHAVLNSVTDEIFSVKGKIEKTFPNFSKKGKFSLIGHSLGSVICWDLLSLKKNSMRDGDNEHGVHIVASKTASNASNIAFIEETSSDEGETFCANAVNENGGGAWGPLLPKALERVLPFEPDFTMFMGSPIGLFLSLRGAHAVFDAIRDAHSQKPLISPFTLPTGAVYNIFSPSDPVAYRLEPLLLKYGTKNFPDPLYLTRLGGGVRGHVKVMQYVDGVIGRLWSKKSVNDKEEAVDENASLNFPLGGHTTRLDYQLQPGFIENEYLSAVKAHSTYFQNTDIIDFVIDVTGREGRIVIDLTID</sequence>
<evidence type="ECO:0000313" key="3">
    <source>
        <dbReference type="EMBL" id="CAE0721881.1"/>
    </source>
</evidence>
<feature type="domain" description="DDHD" evidence="1">
    <location>
        <begin position="435"/>
        <end position="610"/>
    </location>
</feature>
<dbReference type="AlphaFoldDB" id="A0A6V0AGG1"/>
<dbReference type="InterPro" id="IPR004177">
    <property type="entry name" value="DDHD_dom"/>
</dbReference>
<dbReference type="EMBL" id="HBIX01020833">
    <property type="protein sequence ID" value="CAE0721880.1"/>
    <property type="molecule type" value="Transcribed_RNA"/>
</dbReference>
<accession>A0A6V0AGG1</accession>
<dbReference type="GO" id="GO:0005737">
    <property type="term" value="C:cytoplasm"/>
    <property type="evidence" value="ECO:0007669"/>
    <property type="project" value="TreeGrafter"/>
</dbReference>
<dbReference type="GO" id="GO:0004620">
    <property type="term" value="F:phospholipase activity"/>
    <property type="evidence" value="ECO:0007669"/>
    <property type="project" value="TreeGrafter"/>
</dbReference>
<proteinExistence type="predicted"/>
<evidence type="ECO:0000259" key="1">
    <source>
        <dbReference type="PROSITE" id="PS51043"/>
    </source>
</evidence>
<reference evidence="2" key="1">
    <citation type="submission" date="2021-01" db="EMBL/GenBank/DDBJ databases">
        <authorList>
            <person name="Corre E."/>
            <person name="Pelletier E."/>
            <person name="Niang G."/>
            <person name="Scheremetjew M."/>
            <person name="Finn R."/>
            <person name="Kale V."/>
            <person name="Holt S."/>
            <person name="Cochrane G."/>
            <person name="Meng A."/>
            <person name="Brown T."/>
            <person name="Cohen L."/>
        </authorList>
    </citation>
    <scope>NUCLEOTIDE SEQUENCE</scope>
    <source>
        <strain evidence="2">10249 10 AB</strain>
    </source>
</reference>
<dbReference type="Pfam" id="PF02862">
    <property type="entry name" value="DDHD"/>
    <property type="match status" value="2"/>
</dbReference>
<gene>
    <name evidence="2" type="ORF">PAUS00366_LOCUS14635</name>
    <name evidence="3" type="ORF">PAUS00366_LOCUS14636</name>
</gene>
<evidence type="ECO:0000313" key="2">
    <source>
        <dbReference type="EMBL" id="CAE0721880.1"/>
    </source>
</evidence>
<protein>
    <recommendedName>
        <fullName evidence="1">DDHD domain-containing protein</fullName>
    </recommendedName>
</protein>
<dbReference type="PANTHER" id="PTHR23509:SF10">
    <property type="entry name" value="LD21067P"/>
    <property type="match status" value="1"/>
</dbReference>
<name>A0A6V0AGG1_9STRA</name>
<dbReference type="PROSITE" id="PS51043">
    <property type="entry name" value="DDHD"/>
    <property type="match status" value="1"/>
</dbReference>